<dbReference type="Proteomes" id="UP000250140">
    <property type="component" value="Unassembled WGS sequence"/>
</dbReference>
<feature type="non-terminal residue" evidence="2">
    <location>
        <position position="154"/>
    </location>
</feature>
<proteinExistence type="predicted"/>
<dbReference type="OrthoDB" id="2958217at2759"/>
<evidence type="ECO:0000313" key="2">
    <source>
        <dbReference type="EMBL" id="OCL02504.1"/>
    </source>
</evidence>
<dbReference type="AlphaFoldDB" id="A0A8E2JMC5"/>
<sequence length="154" mass="17175">WDLAKAWLLFCAGSHGEQCRQDAVPKEASDGYVPFFRLIDVQRGCVVDAQADWNYVALSYVWGQSPMLKLLLSNKDSLYKDNALLSDEFTIAQTIKDAIEVTQRLEEKYLWVDSLCIMQDDYAEKEKVIGEMDLIYNRAGITIVAAAGSNAGAG</sequence>
<dbReference type="PANTHER" id="PTHR33112">
    <property type="entry name" value="DOMAIN PROTEIN, PUTATIVE-RELATED"/>
    <property type="match status" value="1"/>
</dbReference>
<dbReference type="Pfam" id="PF06985">
    <property type="entry name" value="HET"/>
    <property type="match status" value="1"/>
</dbReference>
<feature type="non-terminal residue" evidence="2">
    <location>
        <position position="1"/>
    </location>
</feature>
<organism evidence="2 3">
    <name type="scientific">Glonium stellatum</name>
    <dbReference type="NCBI Taxonomy" id="574774"/>
    <lineage>
        <taxon>Eukaryota</taxon>
        <taxon>Fungi</taxon>
        <taxon>Dikarya</taxon>
        <taxon>Ascomycota</taxon>
        <taxon>Pezizomycotina</taxon>
        <taxon>Dothideomycetes</taxon>
        <taxon>Pleosporomycetidae</taxon>
        <taxon>Gloniales</taxon>
        <taxon>Gloniaceae</taxon>
        <taxon>Glonium</taxon>
    </lineage>
</organism>
<gene>
    <name evidence="2" type="ORF">AOQ84DRAFT_271702</name>
</gene>
<protein>
    <recommendedName>
        <fullName evidence="1">Heterokaryon incompatibility domain-containing protein</fullName>
    </recommendedName>
</protein>
<name>A0A8E2JMC5_9PEZI</name>
<reference evidence="2 3" key="1">
    <citation type="journal article" date="2016" name="Nat. Commun.">
        <title>Ectomycorrhizal ecology is imprinted in the genome of the dominant symbiotic fungus Cenococcum geophilum.</title>
        <authorList>
            <consortium name="DOE Joint Genome Institute"/>
            <person name="Peter M."/>
            <person name="Kohler A."/>
            <person name="Ohm R.A."/>
            <person name="Kuo A."/>
            <person name="Krutzmann J."/>
            <person name="Morin E."/>
            <person name="Arend M."/>
            <person name="Barry K.W."/>
            <person name="Binder M."/>
            <person name="Choi C."/>
            <person name="Clum A."/>
            <person name="Copeland A."/>
            <person name="Grisel N."/>
            <person name="Haridas S."/>
            <person name="Kipfer T."/>
            <person name="LaButti K."/>
            <person name="Lindquist E."/>
            <person name="Lipzen A."/>
            <person name="Maire R."/>
            <person name="Meier B."/>
            <person name="Mihaltcheva S."/>
            <person name="Molinier V."/>
            <person name="Murat C."/>
            <person name="Poggeler S."/>
            <person name="Quandt C.A."/>
            <person name="Sperisen C."/>
            <person name="Tritt A."/>
            <person name="Tisserant E."/>
            <person name="Crous P.W."/>
            <person name="Henrissat B."/>
            <person name="Nehls U."/>
            <person name="Egli S."/>
            <person name="Spatafora J.W."/>
            <person name="Grigoriev I.V."/>
            <person name="Martin F.M."/>
        </authorList>
    </citation>
    <scope>NUCLEOTIDE SEQUENCE [LARGE SCALE GENOMIC DNA]</scope>
    <source>
        <strain evidence="2 3">CBS 207.34</strain>
    </source>
</reference>
<feature type="domain" description="Heterokaryon incompatibility" evidence="1">
    <location>
        <begin position="55"/>
        <end position="151"/>
    </location>
</feature>
<evidence type="ECO:0000259" key="1">
    <source>
        <dbReference type="Pfam" id="PF06985"/>
    </source>
</evidence>
<keyword evidence="3" id="KW-1185">Reference proteome</keyword>
<accession>A0A8E2JMC5</accession>
<dbReference type="PANTHER" id="PTHR33112:SF12">
    <property type="entry name" value="HETEROKARYON INCOMPATIBILITY DOMAIN-CONTAINING PROTEIN"/>
    <property type="match status" value="1"/>
</dbReference>
<dbReference type="EMBL" id="KV750942">
    <property type="protein sequence ID" value="OCL02504.1"/>
    <property type="molecule type" value="Genomic_DNA"/>
</dbReference>
<dbReference type="InterPro" id="IPR010730">
    <property type="entry name" value="HET"/>
</dbReference>
<evidence type="ECO:0000313" key="3">
    <source>
        <dbReference type="Proteomes" id="UP000250140"/>
    </source>
</evidence>